<dbReference type="SUPFAM" id="SSF159594">
    <property type="entry name" value="XCC0632-like"/>
    <property type="match status" value="1"/>
</dbReference>
<organism evidence="2">
    <name type="scientific">hydrothermal vent metagenome</name>
    <dbReference type="NCBI Taxonomy" id="652676"/>
    <lineage>
        <taxon>unclassified sequences</taxon>
        <taxon>metagenomes</taxon>
        <taxon>ecological metagenomes</taxon>
    </lineage>
</organism>
<dbReference type="EMBL" id="UOFX01000082">
    <property type="protein sequence ID" value="VAX11225.1"/>
    <property type="molecule type" value="Genomic_DNA"/>
</dbReference>
<feature type="domain" description="ABC-type transport auxiliary lipoprotein component" evidence="1">
    <location>
        <begin position="2"/>
        <end position="65"/>
    </location>
</feature>
<accession>A0A3B1BXV6</accession>
<reference evidence="2" key="1">
    <citation type="submission" date="2018-06" db="EMBL/GenBank/DDBJ databases">
        <authorList>
            <person name="Zhirakovskaya E."/>
        </authorList>
    </citation>
    <scope>NUCLEOTIDE SEQUENCE</scope>
</reference>
<dbReference type="Gene3D" id="3.40.50.10610">
    <property type="entry name" value="ABC-type transport auxiliary lipoprotein component"/>
    <property type="match status" value="1"/>
</dbReference>
<sequence length="73" mass="7962">MQFERGPDEYVYLSVQWRISKGIGRVPLATQVSQLKSTGITTADDYDAIVAAMSDLFGQLSQVIAQAILKSAI</sequence>
<name>A0A3B1BXV6_9ZZZZ</name>
<evidence type="ECO:0000313" key="2">
    <source>
        <dbReference type="EMBL" id="VAX11225.1"/>
    </source>
</evidence>
<gene>
    <name evidence="2" type="ORF">MNBD_GAMMA26-2697</name>
</gene>
<evidence type="ECO:0000259" key="1">
    <source>
        <dbReference type="Pfam" id="PF03886"/>
    </source>
</evidence>
<dbReference type="Pfam" id="PF03886">
    <property type="entry name" value="ABC_trans_aux"/>
    <property type="match status" value="1"/>
</dbReference>
<dbReference type="InterPro" id="IPR005586">
    <property type="entry name" value="ABC_trans_aux"/>
</dbReference>
<dbReference type="AlphaFoldDB" id="A0A3B1BXV6"/>
<protein>
    <recommendedName>
        <fullName evidence="1">ABC-type transport auxiliary lipoprotein component domain-containing protein</fullName>
    </recommendedName>
</protein>
<proteinExistence type="predicted"/>